<dbReference type="eggNOG" id="COG1629">
    <property type="taxonomic scope" value="Bacteria"/>
</dbReference>
<evidence type="ECO:0000256" key="1">
    <source>
        <dbReference type="ARBA" id="ARBA00004571"/>
    </source>
</evidence>
<evidence type="ECO:0000313" key="10">
    <source>
        <dbReference type="EMBL" id="OUN04438.1"/>
    </source>
</evidence>
<dbReference type="Gene3D" id="2.40.170.20">
    <property type="entry name" value="TonB-dependent receptor, beta-barrel domain"/>
    <property type="match status" value="1"/>
</dbReference>
<gene>
    <name evidence="10" type="ORF">B5G41_03770</name>
</gene>
<keyword evidence="3 7" id="KW-1134">Transmembrane beta strand</keyword>
<dbReference type="Proteomes" id="UP000195772">
    <property type="component" value="Unassembled WGS sequence"/>
</dbReference>
<feature type="domain" description="TonB-dependent receptor plug" evidence="9">
    <location>
        <begin position="115"/>
        <end position="221"/>
    </location>
</feature>
<comment type="caution">
    <text evidence="10">The sequence shown here is derived from an EMBL/GenBank/DDBJ whole genome shotgun (WGS) entry which is preliminary data.</text>
</comment>
<evidence type="ECO:0000256" key="5">
    <source>
        <dbReference type="ARBA" id="ARBA00023136"/>
    </source>
</evidence>
<dbReference type="InterPro" id="IPR023996">
    <property type="entry name" value="TonB-dep_OMP_SusC/RagA"/>
</dbReference>
<reference evidence="11" key="1">
    <citation type="submission" date="2017-04" db="EMBL/GenBank/DDBJ databases">
        <title>Function of individual gut microbiota members based on whole genome sequencing of pure cultures obtained from chicken caecum.</title>
        <authorList>
            <person name="Medvecky M."/>
            <person name="Cejkova D."/>
            <person name="Polansky O."/>
            <person name="Karasova D."/>
            <person name="Kubasova T."/>
            <person name="Cizek A."/>
            <person name="Rychlik I."/>
        </authorList>
    </citation>
    <scope>NUCLEOTIDE SEQUENCE [LARGE SCALE GENOMIC DNA]</scope>
    <source>
        <strain evidence="11">An90</strain>
    </source>
</reference>
<evidence type="ECO:0000256" key="8">
    <source>
        <dbReference type="SAM" id="SignalP"/>
    </source>
</evidence>
<dbReference type="RefSeq" id="WP_026318191.1">
    <property type="nucleotide sequence ID" value="NZ_AP025562.1"/>
</dbReference>
<feature type="chain" id="PRO_5010988469" evidence="8">
    <location>
        <begin position="22"/>
        <end position="1065"/>
    </location>
</feature>
<dbReference type="Pfam" id="PF13715">
    <property type="entry name" value="CarbopepD_reg_2"/>
    <property type="match status" value="1"/>
</dbReference>
<evidence type="ECO:0000259" key="9">
    <source>
        <dbReference type="Pfam" id="PF07715"/>
    </source>
</evidence>
<dbReference type="InterPro" id="IPR036942">
    <property type="entry name" value="Beta-barrel_TonB_sf"/>
</dbReference>
<dbReference type="OrthoDB" id="9768177at2"/>
<dbReference type="InterPro" id="IPR008969">
    <property type="entry name" value="CarboxyPept-like_regulatory"/>
</dbReference>
<protein>
    <submittedName>
        <fullName evidence="10">SusC/RagA family TonB-linked outer membrane protein</fullName>
    </submittedName>
</protein>
<evidence type="ECO:0000256" key="7">
    <source>
        <dbReference type="PROSITE-ProRule" id="PRU01360"/>
    </source>
</evidence>
<proteinExistence type="inferred from homology"/>
<dbReference type="Gene3D" id="2.60.40.1120">
    <property type="entry name" value="Carboxypeptidase-like, regulatory domain"/>
    <property type="match status" value="1"/>
</dbReference>
<sequence length="1065" mass="116849">MVRKIVLSLIAVLGICAVAMAQNQQVSGTVTDAAGAPVAGATVMVEGRNIGTTTGTNGTFSLAAPANGKLVVSFIGYDTETIAIAGQTNVAVTLKENAQAIDDVIVVAFGTTTKEAFTGSATVVKAEDIAKRQVSNVAQALAGAAAGVQVASSSGNPTSTPTVLIRGLSSISAGVTPLYVIDGVPYSGDLNMLNTSDIETLTVLKDAASTALYGARGANGVIMITTKRAKGREAVVSFDAKWGVNSRATRLYDYIDNPGDYYETYYKSLYNYYLASGTADQAHMRANNLLTSSNAGGLGYQVYTVPDGEYFIGTNGKINPNATLGRKVIYNGQDYWLRPDDWEDEAYRTSLRQEYNVNISAASDRANFYASLGYLDNEGIVANSSFTRYSARLRADYQAKKWLKVGANASYSHYESKALQDESGSGGTTNVFAIANQIAPIYPVYVRDGNGNIMRDDNGYKMYDYGDGMNAGLNRPFLPNSNALQAIRLNSALTNGNAFSGTAFADIKLHRDLTATVNIGTNLDEARSNTVTNPFYGQFAGTGRVVVGHQRTYEVNAQQMLNYNHTFGTQHRFSAMIGHEFYNLKSYTLSGAKQNMFSIDNNELNGAVVDTQNAASYTTEYNNEGYFGRVEYEYDNRIVLNGSYRRDASSRFHPDHRWGNFWSASAAWLINRESWFRADWVDMLKLKASVGSQGNDNISNYLYVDYYSIEPSGEDMSIVFSQKGNELITWETNTNINAGVDFELFRGRLGGTVEYFNRKTSDMLFWFSVAPSMGYSGYYANVGDMRNSGFEIDLHGTPIQTKNFRWNLTLNMSHYKNKVTKLASERKNATVEGYDGYIDGNKFVGEGLSYYTWYIPKYAGVDQETGLSMWYKDVKDAKGNVTGRTTTTTYSEATNYLGESSLPDLYGGFTTAFEFYGVDISAAFAYQIGGKSYDSGYAAAMASPYGSMGGTNIHKDIAKSWTPENPSASVPRFQYGDDTSTSLSDRFLLDASYLNISNIQVGYTLPVSFTRKFGVERLRVYLACDNVYYWSKREGFDPRYSFTGTTGYTNYAPIRTISGGINIQF</sequence>
<dbReference type="AlphaFoldDB" id="A0A1Y3R1M1"/>
<dbReference type="Pfam" id="PF07715">
    <property type="entry name" value="Plug"/>
    <property type="match status" value="1"/>
</dbReference>
<feature type="signal peptide" evidence="8">
    <location>
        <begin position="1"/>
        <end position="21"/>
    </location>
</feature>
<dbReference type="eggNOG" id="COG4771">
    <property type="taxonomic scope" value="Bacteria"/>
</dbReference>
<dbReference type="SUPFAM" id="SSF49464">
    <property type="entry name" value="Carboxypeptidase regulatory domain-like"/>
    <property type="match status" value="1"/>
</dbReference>
<dbReference type="InterPro" id="IPR012910">
    <property type="entry name" value="Plug_dom"/>
</dbReference>
<keyword evidence="6 7" id="KW-0998">Cell outer membrane</keyword>
<keyword evidence="2 7" id="KW-0813">Transport</keyword>
<comment type="similarity">
    <text evidence="7">Belongs to the TonB-dependent receptor family.</text>
</comment>
<keyword evidence="8" id="KW-0732">Signal</keyword>
<dbReference type="InterPro" id="IPR037066">
    <property type="entry name" value="Plug_dom_sf"/>
</dbReference>
<dbReference type="EMBL" id="NFHB01000002">
    <property type="protein sequence ID" value="OUN04438.1"/>
    <property type="molecule type" value="Genomic_DNA"/>
</dbReference>
<dbReference type="InterPro" id="IPR023997">
    <property type="entry name" value="TonB-dep_OMP_SusC/RagA_CS"/>
</dbReference>
<accession>A0A1Y3R1M1</accession>
<dbReference type="NCBIfam" id="TIGR04056">
    <property type="entry name" value="OMP_RagA_SusC"/>
    <property type="match status" value="1"/>
</dbReference>
<dbReference type="Gene3D" id="2.170.130.10">
    <property type="entry name" value="TonB-dependent receptor, plug domain"/>
    <property type="match status" value="1"/>
</dbReference>
<dbReference type="SUPFAM" id="SSF56935">
    <property type="entry name" value="Porins"/>
    <property type="match status" value="1"/>
</dbReference>
<name>A0A1Y3R1M1_9BACT</name>
<evidence type="ECO:0000313" key="11">
    <source>
        <dbReference type="Proteomes" id="UP000195772"/>
    </source>
</evidence>
<comment type="subcellular location">
    <subcellularLocation>
        <location evidence="1 7">Cell outer membrane</location>
        <topology evidence="1 7">Multi-pass membrane protein</topology>
    </subcellularLocation>
</comment>
<dbReference type="NCBIfam" id="TIGR04057">
    <property type="entry name" value="SusC_RagA_signa"/>
    <property type="match status" value="1"/>
</dbReference>
<keyword evidence="5 7" id="KW-0472">Membrane</keyword>
<keyword evidence="4 7" id="KW-0812">Transmembrane</keyword>
<evidence type="ECO:0000256" key="6">
    <source>
        <dbReference type="ARBA" id="ARBA00023237"/>
    </source>
</evidence>
<dbReference type="GO" id="GO:0009279">
    <property type="term" value="C:cell outer membrane"/>
    <property type="evidence" value="ECO:0007669"/>
    <property type="project" value="UniProtKB-SubCell"/>
</dbReference>
<dbReference type="PROSITE" id="PS52016">
    <property type="entry name" value="TONB_DEPENDENT_REC_3"/>
    <property type="match status" value="1"/>
</dbReference>
<evidence type="ECO:0000256" key="3">
    <source>
        <dbReference type="ARBA" id="ARBA00022452"/>
    </source>
</evidence>
<dbReference type="InterPro" id="IPR039426">
    <property type="entry name" value="TonB-dep_rcpt-like"/>
</dbReference>
<evidence type="ECO:0000256" key="4">
    <source>
        <dbReference type="ARBA" id="ARBA00022692"/>
    </source>
</evidence>
<organism evidence="10 11">
    <name type="scientific">Alistipes onderdonkii</name>
    <dbReference type="NCBI Taxonomy" id="328813"/>
    <lineage>
        <taxon>Bacteria</taxon>
        <taxon>Pseudomonadati</taxon>
        <taxon>Bacteroidota</taxon>
        <taxon>Bacteroidia</taxon>
        <taxon>Bacteroidales</taxon>
        <taxon>Rikenellaceae</taxon>
        <taxon>Alistipes</taxon>
    </lineage>
</organism>
<evidence type="ECO:0000256" key="2">
    <source>
        <dbReference type="ARBA" id="ARBA00022448"/>
    </source>
</evidence>